<dbReference type="EMBL" id="JAWDGP010007710">
    <property type="protein sequence ID" value="KAK3707694.1"/>
    <property type="molecule type" value="Genomic_DNA"/>
</dbReference>
<dbReference type="Proteomes" id="UP001283361">
    <property type="component" value="Unassembled WGS sequence"/>
</dbReference>
<keyword evidence="2" id="KW-1185">Reference proteome</keyword>
<dbReference type="AlphaFoldDB" id="A0AAE1CL62"/>
<sequence length="90" mass="9769">MCLIQNYIRSLTELFGSPTLEHGVGMRTRALQGSPGSASSQLNPAYSSPRRSGICCVGDILNVAFMAAKAAFLRGKLCFSNPFEHYRGKN</sequence>
<evidence type="ECO:0000313" key="2">
    <source>
        <dbReference type="Proteomes" id="UP001283361"/>
    </source>
</evidence>
<organism evidence="1 2">
    <name type="scientific">Elysia crispata</name>
    <name type="common">lettuce slug</name>
    <dbReference type="NCBI Taxonomy" id="231223"/>
    <lineage>
        <taxon>Eukaryota</taxon>
        <taxon>Metazoa</taxon>
        <taxon>Spiralia</taxon>
        <taxon>Lophotrochozoa</taxon>
        <taxon>Mollusca</taxon>
        <taxon>Gastropoda</taxon>
        <taxon>Heterobranchia</taxon>
        <taxon>Euthyneura</taxon>
        <taxon>Panpulmonata</taxon>
        <taxon>Sacoglossa</taxon>
        <taxon>Placobranchoidea</taxon>
        <taxon>Plakobranchidae</taxon>
        <taxon>Elysia</taxon>
    </lineage>
</organism>
<reference evidence="1" key="1">
    <citation type="journal article" date="2023" name="G3 (Bethesda)">
        <title>A reference genome for the long-term kleptoplast-retaining sea slug Elysia crispata morphotype clarki.</title>
        <authorList>
            <person name="Eastman K.E."/>
            <person name="Pendleton A.L."/>
            <person name="Shaikh M.A."/>
            <person name="Suttiyut T."/>
            <person name="Ogas R."/>
            <person name="Tomko P."/>
            <person name="Gavelis G."/>
            <person name="Widhalm J.R."/>
            <person name="Wisecaver J.H."/>
        </authorList>
    </citation>
    <scope>NUCLEOTIDE SEQUENCE</scope>
    <source>
        <strain evidence="1">ECLA1</strain>
    </source>
</reference>
<comment type="caution">
    <text evidence="1">The sequence shown here is derived from an EMBL/GenBank/DDBJ whole genome shotgun (WGS) entry which is preliminary data.</text>
</comment>
<name>A0AAE1CL62_9GAST</name>
<protein>
    <submittedName>
        <fullName evidence="1">Uncharacterized protein</fullName>
    </submittedName>
</protein>
<gene>
    <name evidence="1" type="ORF">RRG08_050509</name>
</gene>
<accession>A0AAE1CL62</accession>
<evidence type="ECO:0000313" key="1">
    <source>
        <dbReference type="EMBL" id="KAK3707694.1"/>
    </source>
</evidence>
<proteinExistence type="predicted"/>